<evidence type="ECO:0000313" key="3">
    <source>
        <dbReference type="Proteomes" id="UP000195755"/>
    </source>
</evidence>
<protein>
    <recommendedName>
        <fullName evidence="4">Secreted protein</fullName>
    </recommendedName>
</protein>
<evidence type="ECO:0008006" key="4">
    <source>
        <dbReference type="Google" id="ProtNLM"/>
    </source>
</evidence>
<accession>A0A1Z2KUI1</accession>
<sequence>MKTRGIPVVVLALLGALGPAVPATATASVAHRTAAAAGVSAGAAEARGAALAGCSGAGGGKYNCRVWKTAPSYECTTTDQTDSCTGRPVGRLNAGTNYFFCQIWGGYYSDGRYYNHYWGLTDDDSGHRRVWVSVVYLSGGDNDSPVPGLPRCP</sequence>
<feature type="chain" id="PRO_5012125106" description="Secreted protein" evidence="1">
    <location>
        <begin position="26"/>
        <end position="153"/>
    </location>
</feature>
<dbReference type="OrthoDB" id="3873696at2"/>
<keyword evidence="1" id="KW-0732">Signal</keyword>
<dbReference type="Proteomes" id="UP000195755">
    <property type="component" value="Chromosome"/>
</dbReference>
<evidence type="ECO:0000256" key="1">
    <source>
        <dbReference type="SAM" id="SignalP"/>
    </source>
</evidence>
<organism evidence="2 3">
    <name type="scientific">Streptomyces albireticuli</name>
    <dbReference type="NCBI Taxonomy" id="1940"/>
    <lineage>
        <taxon>Bacteria</taxon>
        <taxon>Bacillati</taxon>
        <taxon>Actinomycetota</taxon>
        <taxon>Actinomycetes</taxon>
        <taxon>Kitasatosporales</taxon>
        <taxon>Streptomycetaceae</taxon>
        <taxon>Streptomyces</taxon>
    </lineage>
</organism>
<reference evidence="2 3" key="1">
    <citation type="submission" date="2017-06" db="EMBL/GenBank/DDBJ databases">
        <title>Streptomyces albireticuli Genome sequencing and assembly.</title>
        <authorList>
            <person name="Wang Y."/>
            <person name="Du B."/>
            <person name="Ding Y."/>
            <person name="Liu H."/>
            <person name="Hou Q."/>
            <person name="Liu K."/>
            <person name="Yao L."/>
            <person name="Wang C."/>
        </authorList>
    </citation>
    <scope>NUCLEOTIDE SEQUENCE [LARGE SCALE GENOMIC DNA]</scope>
    <source>
        <strain evidence="2 3">MDJK11</strain>
    </source>
</reference>
<dbReference type="AlphaFoldDB" id="A0A1Z2KUI1"/>
<gene>
    <name evidence="2" type="ORF">SMD11_0045</name>
</gene>
<dbReference type="EMBL" id="CP021744">
    <property type="protein sequence ID" value="ARZ65713.1"/>
    <property type="molecule type" value="Genomic_DNA"/>
</dbReference>
<proteinExistence type="predicted"/>
<evidence type="ECO:0000313" key="2">
    <source>
        <dbReference type="EMBL" id="ARZ65713.1"/>
    </source>
</evidence>
<feature type="signal peptide" evidence="1">
    <location>
        <begin position="1"/>
        <end position="25"/>
    </location>
</feature>
<dbReference type="RefSeq" id="WP_087924446.1">
    <property type="nucleotide sequence ID" value="NZ_CP021744.1"/>
</dbReference>
<dbReference type="KEGG" id="salj:SMD11_0045"/>
<name>A0A1Z2KUI1_9ACTN</name>